<proteinExistence type="predicted"/>
<evidence type="ECO:0008006" key="3">
    <source>
        <dbReference type="Google" id="ProtNLM"/>
    </source>
</evidence>
<organism evidence="1 2">
    <name type="scientific">Limosa lapponica baueri</name>
    <dbReference type="NCBI Taxonomy" id="1758121"/>
    <lineage>
        <taxon>Eukaryota</taxon>
        <taxon>Metazoa</taxon>
        <taxon>Chordata</taxon>
        <taxon>Craniata</taxon>
        <taxon>Vertebrata</taxon>
        <taxon>Euteleostomi</taxon>
        <taxon>Archelosauria</taxon>
        <taxon>Archosauria</taxon>
        <taxon>Dinosauria</taxon>
        <taxon>Saurischia</taxon>
        <taxon>Theropoda</taxon>
        <taxon>Coelurosauria</taxon>
        <taxon>Aves</taxon>
        <taxon>Neognathae</taxon>
        <taxon>Neoaves</taxon>
        <taxon>Charadriiformes</taxon>
        <taxon>Scolopacidae</taxon>
        <taxon>Limosa</taxon>
    </lineage>
</organism>
<sequence length="171" mass="19720">MSWAQDWTPPVEPVSLRALATTTSMLLHHRGPGSINKAANGMRFKKAKCQVLHLGHNNPMHRYKLGEEWLESCLAEKDLGTLVNNWLNMSQQCAQMAKKVNSILACMRNGVASRRREVIVSLISELLRLHLEYHVQFWAPHYEEDIEVQEHVQRRVTKLVKGLEHKPNRII</sequence>
<gene>
    <name evidence="1" type="ORF">llap_2886</name>
</gene>
<accession>A0A2I0UL77</accession>
<name>A0A2I0UL77_LIMLA</name>
<evidence type="ECO:0000313" key="2">
    <source>
        <dbReference type="Proteomes" id="UP000233556"/>
    </source>
</evidence>
<dbReference type="EMBL" id="KZ505697">
    <property type="protein sequence ID" value="PKU46802.1"/>
    <property type="molecule type" value="Genomic_DNA"/>
</dbReference>
<dbReference type="Proteomes" id="UP000233556">
    <property type="component" value="Unassembled WGS sequence"/>
</dbReference>
<reference evidence="2" key="2">
    <citation type="submission" date="2017-12" db="EMBL/GenBank/DDBJ databases">
        <title>Genome sequence of the Bar-tailed Godwit (Limosa lapponica baueri).</title>
        <authorList>
            <person name="Lima N.C.B."/>
            <person name="Parody-Merino A.M."/>
            <person name="Battley P.F."/>
            <person name="Fidler A.E."/>
            <person name="Prosdocimi F."/>
        </authorList>
    </citation>
    <scope>NUCLEOTIDE SEQUENCE [LARGE SCALE GENOMIC DNA]</scope>
</reference>
<dbReference type="OrthoDB" id="419189at2759"/>
<dbReference type="PANTHER" id="PTHR33332">
    <property type="entry name" value="REVERSE TRANSCRIPTASE DOMAIN-CONTAINING PROTEIN"/>
    <property type="match status" value="1"/>
</dbReference>
<dbReference type="AlphaFoldDB" id="A0A2I0UL77"/>
<reference evidence="2" key="1">
    <citation type="submission" date="2017-11" db="EMBL/GenBank/DDBJ databases">
        <authorList>
            <person name="Lima N.C."/>
            <person name="Parody-Merino A.M."/>
            <person name="Battley P.F."/>
            <person name="Fidler A.E."/>
            <person name="Prosdocimi F."/>
        </authorList>
    </citation>
    <scope>NUCLEOTIDE SEQUENCE [LARGE SCALE GENOMIC DNA]</scope>
</reference>
<evidence type="ECO:0000313" key="1">
    <source>
        <dbReference type="EMBL" id="PKU46802.1"/>
    </source>
</evidence>
<protein>
    <recommendedName>
        <fullName evidence="3">Rna-directed dna polymerase from mobile element jockey-like</fullName>
    </recommendedName>
</protein>
<keyword evidence="2" id="KW-1185">Reference proteome</keyword>